<evidence type="ECO:0000256" key="6">
    <source>
        <dbReference type="ARBA" id="ARBA00022989"/>
    </source>
</evidence>
<dbReference type="Proteomes" id="UP000677228">
    <property type="component" value="Unassembled WGS sequence"/>
</dbReference>
<evidence type="ECO:0000256" key="9">
    <source>
        <dbReference type="RuleBase" id="RU000488"/>
    </source>
</evidence>
<dbReference type="InterPro" id="IPR023395">
    <property type="entry name" value="MCP_dom_sf"/>
</dbReference>
<feature type="repeat" description="Solcar" evidence="8">
    <location>
        <begin position="45"/>
        <end position="136"/>
    </location>
</feature>
<dbReference type="Gene3D" id="1.50.40.10">
    <property type="entry name" value="Mitochondrial carrier domain"/>
    <property type="match status" value="1"/>
</dbReference>
<accession>A0A8S2DM80</accession>
<name>A0A8S2DM80_9BILA</name>
<evidence type="ECO:0000313" key="12">
    <source>
        <dbReference type="Proteomes" id="UP000677228"/>
    </source>
</evidence>
<evidence type="ECO:0000313" key="10">
    <source>
        <dbReference type="EMBL" id="CAF0961667.1"/>
    </source>
</evidence>
<evidence type="ECO:0008006" key="13">
    <source>
        <dbReference type="Google" id="ProtNLM"/>
    </source>
</evidence>
<dbReference type="EMBL" id="CAJNOK010005140">
    <property type="protein sequence ID" value="CAF0961667.1"/>
    <property type="molecule type" value="Genomic_DNA"/>
</dbReference>
<evidence type="ECO:0000256" key="3">
    <source>
        <dbReference type="ARBA" id="ARBA00022448"/>
    </source>
</evidence>
<dbReference type="PANTHER" id="PTHR45618">
    <property type="entry name" value="MITOCHONDRIAL DICARBOXYLATE CARRIER-RELATED"/>
    <property type="match status" value="1"/>
</dbReference>
<dbReference type="EMBL" id="CAJOBA010005143">
    <property type="protein sequence ID" value="CAF3734373.1"/>
    <property type="molecule type" value="Genomic_DNA"/>
</dbReference>
<gene>
    <name evidence="10" type="ORF">OVA965_LOCUS12669</name>
    <name evidence="11" type="ORF">TMI583_LOCUS12669</name>
</gene>
<organism evidence="10 12">
    <name type="scientific">Didymodactylos carnosus</name>
    <dbReference type="NCBI Taxonomy" id="1234261"/>
    <lineage>
        <taxon>Eukaryota</taxon>
        <taxon>Metazoa</taxon>
        <taxon>Spiralia</taxon>
        <taxon>Gnathifera</taxon>
        <taxon>Rotifera</taxon>
        <taxon>Eurotatoria</taxon>
        <taxon>Bdelloidea</taxon>
        <taxon>Philodinida</taxon>
        <taxon>Philodinidae</taxon>
        <taxon>Didymodactylos</taxon>
    </lineage>
</organism>
<evidence type="ECO:0000256" key="4">
    <source>
        <dbReference type="ARBA" id="ARBA00022692"/>
    </source>
</evidence>
<dbReference type="InterPro" id="IPR018108">
    <property type="entry name" value="MCP_transmembrane"/>
</dbReference>
<dbReference type="Pfam" id="PF00153">
    <property type="entry name" value="Mito_carr"/>
    <property type="match status" value="1"/>
</dbReference>
<dbReference type="SUPFAM" id="SSF103506">
    <property type="entry name" value="Mitochondrial carrier"/>
    <property type="match status" value="1"/>
</dbReference>
<dbReference type="AlphaFoldDB" id="A0A8S2DM80"/>
<keyword evidence="7 8" id="KW-0472">Membrane</keyword>
<evidence type="ECO:0000256" key="7">
    <source>
        <dbReference type="ARBA" id="ARBA00023136"/>
    </source>
</evidence>
<evidence type="ECO:0000256" key="5">
    <source>
        <dbReference type="ARBA" id="ARBA00022737"/>
    </source>
</evidence>
<keyword evidence="3 9" id="KW-0813">Transport</keyword>
<sequence>MYDCITHYFLSLSAGLFRQATYTTACLGIYQTLFEHFKTSDGRTPLFFTNLMLGVVAGGLGSFIGTPAEIALVRMTLDGRQPLSERHNYKHVFNALTRIAKEEGILKLWRGAVSTAGRAMIINVAEMPTYSQAKTVLPDSNLLQQGLPSHFTASMIAALVTTDVSLSVDIVQTR</sequence>
<evidence type="ECO:0000256" key="8">
    <source>
        <dbReference type="PROSITE-ProRule" id="PRU00282"/>
    </source>
</evidence>
<evidence type="ECO:0000313" key="11">
    <source>
        <dbReference type="EMBL" id="CAF3734373.1"/>
    </source>
</evidence>
<comment type="subcellular location">
    <subcellularLocation>
        <location evidence="1">Membrane</location>
        <topology evidence="1">Multi-pass membrane protein</topology>
    </subcellularLocation>
</comment>
<keyword evidence="4 8" id="KW-0812">Transmembrane</keyword>
<keyword evidence="5" id="KW-0677">Repeat</keyword>
<dbReference type="GO" id="GO:0016020">
    <property type="term" value="C:membrane"/>
    <property type="evidence" value="ECO:0007669"/>
    <property type="project" value="UniProtKB-SubCell"/>
</dbReference>
<dbReference type="PROSITE" id="PS50920">
    <property type="entry name" value="SOLCAR"/>
    <property type="match status" value="1"/>
</dbReference>
<dbReference type="InterPro" id="IPR050391">
    <property type="entry name" value="Mito_Metabolite_Transporter"/>
</dbReference>
<comment type="similarity">
    <text evidence="2 9">Belongs to the mitochondrial carrier (TC 2.A.29) family.</text>
</comment>
<evidence type="ECO:0000256" key="1">
    <source>
        <dbReference type="ARBA" id="ARBA00004141"/>
    </source>
</evidence>
<protein>
    <recommendedName>
        <fullName evidence="13">Mitochondrial 2-oxoglutarate/malate carrier protein</fullName>
    </recommendedName>
</protein>
<comment type="caution">
    <text evidence="10">The sequence shown here is derived from an EMBL/GenBank/DDBJ whole genome shotgun (WGS) entry which is preliminary data.</text>
</comment>
<proteinExistence type="inferred from homology"/>
<evidence type="ECO:0000256" key="2">
    <source>
        <dbReference type="ARBA" id="ARBA00006375"/>
    </source>
</evidence>
<keyword evidence="6" id="KW-1133">Transmembrane helix</keyword>
<dbReference type="Proteomes" id="UP000682733">
    <property type="component" value="Unassembled WGS sequence"/>
</dbReference>
<reference evidence="10" key="1">
    <citation type="submission" date="2021-02" db="EMBL/GenBank/DDBJ databases">
        <authorList>
            <person name="Nowell W R."/>
        </authorList>
    </citation>
    <scope>NUCLEOTIDE SEQUENCE</scope>
</reference>